<dbReference type="RefSeq" id="WP_376979687.1">
    <property type="nucleotide sequence ID" value="NZ_JBHLSV010000007.1"/>
</dbReference>
<gene>
    <name evidence="2" type="ORF">ACFFF6_07605</name>
</gene>
<evidence type="ECO:0000256" key="1">
    <source>
        <dbReference type="SAM" id="Phobius"/>
    </source>
</evidence>
<evidence type="ECO:0000313" key="3">
    <source>
        <dbReference type="Proteomes" id="UP001589793"/>
    </source>
</evidence>
<accession>A0ABV6RA14</accession>
<proteinExistence type="predicted"/>
<feature type="transmembrane region" description="Helical" evidence="1">
    <location>
        <begin position="89"/>
        <end position="112"/>
    </location>
</feature>
<keyword evidence="1" id="KW-1133">Transmembrane helix</keyword>
<keyword evidence="1" id="KW-0812">Transmembrane</keyword>
<dbReference type="Proteomes" id="UP001589793">
    <property type="component" value="Unassembled WGS sequence"/>
</dbReference>
<dbReference type="InterPro" id="IPR052902">
    <property type="entry name" value="ABC-2_transporter"/>
</dbReference>
<feature type="transmembrane region" description="Helical" evidence="1">
    <location>
        <begin position="45"/>
        <end position="68"/>
    </location>
</feature>
<organism evidence="2 3">
    <name type="scientific">Brachybacterium hainanense</name>
    <dbReference type="NCBI Taxonomy" id="1541174"/>
    <lineage>
        <taxon>Bacteria</taxon>
        <taxon>Bacillati</taxon>
        <taxon>Actinomycetota</taxon>
        <taxon>Actinomycetes</taxon>
        <taxon>Micrococcales</taxon>
        <taxon>Dermabacteraceae</taxon>
        <taxon>Brachybacterium</taxon>
    </lineage>
</organism>
<sequence>MIAIALAELRMLMRNRLVALSAIGIPLGFAALLIAARDTFGGAAVIAPLIVLAVTALGIYITATTTLAARRQSLFLKRLRSTPVGDPGILTGLLAPLLVVNAVQLAVILGVISVLGDPPADPLGMVLGILALNALFLGFAIVTAGLTTSAEHAQFTTMPLFLLALGAGYWITFTGTEELAVVKRLIPGGAAAELMTEAWRGIPAADMLPLLLPTLAWVVVGFLLTPRLFRWEPRR</sequence>
<feature type="transmembrane region" description="Helical" evidence="1">
    <location>
        <begin position="210"/>
        <end position="229"/>
    </location>
</feature>
<name>A0ABV6RA14_9MICO</name>
<dbReference type="EMBL" id="JBHLSV010000007">
    <property type="protein sequence ID" value="MFC0673817.1"/>
    <property type="molecule type" value="Genomic_DNA"/>
</dbReference>
<feature type="transmembrane region" description="Helical" evidence="1">
    <location>
        <begin position="153"/>
        <end position="171"/>
    </location>
</feature>
<protein>
    <submittedName>
        <fullName evidence="2">ABC transporter permease</fullName>
    </submittedName>
</protein>
<reference evidence="2 3" key="1">
    <citation type="submission" date="2024-09" db="EMBL/GenBank/DDBJ databases">
        <authorList>
            <person name="Sun Q."/>
            <person name="Mori K."/>
        </authorList>
    </citation>
    <scope>NUCLEOTIDE SEQUENCE [LARGE SCALE GENOMIC DNA]</scope>
    <source>
        <strain evidence="2 3">CICC 10874</strain>
    </source>
</reference>
<comment type="caution">
    <text evidence="2">The sequence shown here is derived from an EMBL/GenBank/DDBJ whole genome shotgun (WGS) entry which is preliminary data.</text>
</comment>
<feature type="transmembrane region" description="Helical" evidence="1">
    <location>
        <begin position="124"/>
        <end position="146"/>
    </location>
</feature>
<dbReference type="PANTHER" id="PTHR43027">
    <property type="entry name" value="DOXORUBICIN RESISTANCE ABC TRANSPORTER PERMEASE PROTEIN DRRC-RELATED"/>
    <property type="match status" value="1"/>
</dbReference>
<keyword evidence="1" id="KW-0472">Membrane</keyword>
<dbReference type="PANTHER" id="PTHR43027:SF2">
    <property type="entry name" value="TRANSPORT PERMEASE PROTEIN"/>
    <property type="match status" value="1"/>
</dbReference>
<keyword evidence="3" id="KW-1185">Reference proteome</keyword>
<evidence type="ECO:0000313" key="2">
    <source>
        <dbReference type="EMBL" id="MFC0673817.1"/>
    </source>
</evidence>